<dbReference type="Gene3D" id="1.10.10.10">
    <property type="entry name" value="Winged helix-like DNA-binding domain superfamily/Winged helix DNA-binding domain"/>
    <property type="match status" value="1"/>
</dbReference>
<dbReference type="CDD" id="cd06170">
    <property type="entry name" value="LuxR_C_like"/>
    <property type="match status" value="1"/>
</dbReference>
<keyword evidence="1" id="KW-0547">Nucleotide-binding</keyword>
<feature type="domain" description="HTH luxR-type" evidence="3">
    <location>
        <begin position="890"/>
        <end position="955"/>
    </location>
</feature>
<dbReference type="InterPro" id="IPR041664">
    <property type="entry name" value="AAA_16"/>
</dbReference>
<dbReference type="InterPro" id="IPR036388">
    <property type="entry name" value="WH-like_DNA-bd_sf"/>
</dbReference>
<dbReference type="Gene3D" id="3.40.50.300">
    <property type="entry name" value="P-loop containing nucleotide triphosphate hydrolases"/>
    <property type="match status" value="1"/>
</dbReference>
<dbReference type="PANTHER" id="PTHR16305:SF28">
    <property type="entry name" value="GUANYLATE CYCLASE DOMAIN-CONTAINING PROTEIN"/>
    <property type="match status" value="1"/>
</dbReference>
<dbReference type="PROSITE" id="PS00622">
    <property type="entry name" value="HTH_LUXR_1"/>
    <property type="match status" value="1"/>
</dbReference>
<comment type="caution">
    <text evidence="4">The sequence shown here is derived from an EMBL/GenBank/DDBJ whole genome shotgun (WGS) entry which is preliminary data.</text>
</comment>
<evidence type="ECO:0000313" key="5">
    <source>
        <dbReference type="Proteomes" id="UP001501138"/>
    </source>
</evidence>
<reference evidence="5" key="1">
    <citation type="journal article" date="2019" name="Int. J. Syst. Evol. Microbiol.">
        <title>The Global Catalogue of Microorganisms (GCM) 10K type strain sequencing project: providing services to taxonomists for standard genome sequencing and annotation.</title>
        <authorList>
            <consortium name="The Broad Institute Genomics Platform"/>
            <consortium name="The Broad Institute Genome Sequencing Center for Infectious Disease"/>
            <person name="Wu L."/>
            <person name="Ma J."/>
        </authorList>
    </citation>
    <scope>NUCLEOTIDE SEQUENCE [LARGE SCALE GENOMIC DNA]</scope>
    <source>
        <strain evidence="5">JCM 15589</strain>
    </source>
</reference>
<proteinExistence type="predicted"/>
<dbReference type="InterPro" id="IPR027417">
    <property type="entry name" value="P-loop_NTPase"/>
</dbReference>
<evidence type="ECO:0000256" key="1">
    <source>
        <dbReference type="ARBA" id="ARBA00022741"/>
    </source>
</evidence>
<dbReference type="RefSeq" id="WP_344249781.1">
    <property type="nucleotide sequence ID" value="NZ_BAAAPM010000008.1"/>
</dbReference>
<dbReference type="InterPro" id="IPR016032">
    <property type="entry name" value="Sig_transdc_resp-reg_C-effctor"/>
</dbReference>
<dbReference type="PANTHER" id="PTHR16305">
    <property type="entry name" value="TESTICULAR SOLUBLE ADENYLYL CYCLASE"/>
    <property type="match status" value="1"/>
</dbReference>
<accession>A0ABP4VR91</accession>
<dbReference type="SUPFAM" id="SSF46894">
    <property type="entry name" value="C-terminal effector domain of the bipartite response regulators"/>
    <property type="match status" value="1"/>
</dbReference>
<dbReference type="Proteomes" id="UP001501138">
    <property type="component" value="Unassembled WGS sequence"/>
</dbReference>
<keyword evidence="5" id="KW-1185">Reference proteome</keyword>
<evidence type="ECO:0000256" key="2">
    <source>
        <dbReference type="ARBA" id="ARBA00022840"/>
    </source>
</evidence>
<protein>
    <submittedName>
        <fullName evidence="4">Helix-turn-helix transcriptional regulator</fullName>
    </submittedName>
</protein>
<dbReference type="InterPro" id="IPR000792">
    <property type="entry name" value="Tscrpt_reg_LuxR_C"/>
</dbReference>
<dbReference type="EMBL" id="BAAAPM010000008">
    <property type="protein sequence ID" value="GAA1735570.1"/>
    <property type="molecule type" value="Genomic_DNA"/>
</dbReference>
<dbReference type="Pfam" id="PF13191">
    <property type="entry name" value="AAA_16"/>
    <property type="match status" value="1"/>
</dbReference>
<sequence>MAEPAGTAPTLVGRAPELDRLTSLLAAAAQGEARTVLVLGDAGVGKTSLVESALAATRPRTVLRGPCLPFHTISIPFLPLREAVRGSGVAGPPGVEGDLTVVGFDDWLTELGRVGPLVLFVDDLQWADSSSLDALLYLVAGPRRRPHALVVTVRSGEDAPERPVRRWLADARRMPGCAEIRLDPLDRIATAQHLAALLGGPVHESLVEEVYARSHGNPYFTRLLAAGLPADARHVPSEYTDDLRDAVMSAWYRLGPHGREVAEVLAAAGAPAQPDVLAGVCGWEVDAVHAALGDGAGAGLLAPAADGAVWFRHPLSAEVLESSLERGRRRDLHRDFALLAAEEAAASERQGRSPDVRTVVAVADHEHRAGDPARAYAAALRAADAAGAAGGAAEQQRLLARALGLHPAVPDTGESRRELLERSGRAARGAGLFQPELEIVDALLELVDPEAEPLVTARLLVRRMHLEYSTGRAFMDVPAMREAVRLSAAEPRSGTHALALAELYHAGMWHEVEGLEPAAVRALEIARAAGDDGALTYALTANAIVAVLADDVEAGVALGREAAAVAARTRDWWAYLHAVVWEANGVETWASTTYSEIQRRYREQMVELGAPHAFVAHFSADEAMNYLAIGDWRGCVERLRVAIASNPGPVADIKARLAAARLAALQGRSDEASAHLARAEDQFADLSAFVAFEFDAVRAEVRLAAGDAEGAFDAAWRGLTGAGPAPTMAEWLVPLALRALADLADGTSAERLAEGRYDVVERVDRFRERFPRVVLDFGASTPLMTAQISGLEALSAAEEARARHADAGGLWVAAADRLAAGGLPWEEAYACRRGAEAFLAAGARAQGVPLLRRGLAAAERLQAAASIEALRDLAARARVTLGEPTAVDLPDEPIAGLTARELEVLSHLAVGRTYAEIADALTISEKTVSTHVSHMLAKTGTRNRVELSGLVRRRR</sequence>
<dbReference type="SUPFAM" id="SSF52540">
    <property type="entry name" value="P-loop containing nucleoside triphosphate hydrolases"/>
    <property type="match status" value="1"/>
</dbReference>
<dbReference type="SMART" id="SM00421">
    <property type="entry name" value="HTH_LUXR"/>
    <property type="match status" value="1"/>
</dbReference>
<keyword evidence="2" id="KW-0067">ATP-binding</keyword>
<name>A0ABP4VR91_9MICO</name>
<organism evidence="4 5">
    <name type="scientific">Isoptericola hypogeus</name>
    <dbReference type="NCBI Taxonomy" id="300179"/>
    <lineage>
        <taxon>Bacteria</taxon>
        <taxon>Bacillati</taxon>
        <taxon>Actinomycetota</taxon>
        <taxon>Actinomycetes</taxon>
        <taxon>Micrococcales</taxon>
        <taxon>Promicromonosporaceae</taxon>
        <taxon>Isoptericola</taxon>
    </lineage>
</organism>
<dbReference type="Pfam" id="PF00196">
    <property type="entry name" value="GerE"/>
    <property type="match status" value="1"/>
</dbReference>
<gene>
    <name evidence="4" type="ORF">GCM10009809_33440</name>
</gene>
<evidence type="ECO:0000313" key="4">
    <source>
        <dbReference type="EMBL" id="GAA1735570.1"/>
    </source>
</evidence>
<dbReference type="PROSITE" id="PS50043">
    <property type="entry name" value="HTH_LUXR_2"/>
    <property type="match status" value="1"/>
</dbReference>
<evidence type="ECO:0000259" key="3">
    <source>
        <dbReference type="PROSITE" id="PS50043"/>
    </source>
</evidence>
<dbReference type="PRINTS" id="PR00038">
    <property type="entry name" value="HTHLUXR"/>
</dbReference>